<dbReference type="InterPro" id="IPR025851">
    <property type="entry name" value="SUKH-4"/>
</dbReference>
<reference evidence="1" key="1">
    <citation type="journal article" date="2023" name="Int. J. Syst. Evol. Microbiol.">
        <title>Streptomyces meridianus sp. nov. isolated from brackish water of the Tagus estuary in Alcochete, Portugal.</title>
        <authorList>
            <person name="Santos J.D.N."/>
            <person name="Klimek D."/>
            <person name="Calusinska M."/>
            <person name="Lobo Da Cunha A."/>
            <person name="Catita J."/>
            <person name="Goncalves H."/>
            <person name="Gonzalez I."/>
            <person name="Reyes F."/>
            <person name="Lage O.M."/>
        </authorList>
    </citation>
    <scope>NUCLEOTIDE SEQUENCE</scope>
    <source>
        <strain evidence="1">MTZ3.1</strain>
    </source>
</reference>
<keyword evidence="2" id="KW-1185">Reference proteome</keyword>
<protein>
    <submittedName>
        <fullName evidence="1">SUKH-4 family immunity protein</fullName>
    </submittedName>
</protein>
<dbReference type="Proteomes" id="UP001167160">
    <property type="component" value="Unassembled WGS sequence"/>
</dbReference>
<comment type="caution">
    <text evidence="1">The sequence shown here is derived from an EMBL/GenBank/DDBJ whole genome shotgun (WGS) entry which is preliminary data.</text>
</comment>
<accession>A0ABT0XBH1</accession>
<dbReference type="Pfam" id="PF14435">
    <property type="entry name" value="SUKH-4"/>
    <property type="match status" value="1"/>
</dbReference>
<dbReference type="EMBL" id="JAMQGM010000047">
    <property type="protein sequence ID" value="MCM2579851.1"/>
    <property type="molecule type" value="Genomic_DNA"/>
</dbReference>
<proteinExistence type="predicted"/>
<dbReference type="Pfam" id="PF14440">
    <property type="entry name" value="XOO_2897-deam"/>
    <property type="match status" value="1"/>
</dbReference>
<name>A0ABT0XBH1_9ACTN</name>
<gene>
    <name evidence="1" type="ORF">M1E25_21300</name>
</gene>
<dbReference type="InterPro" id="IPR032722">
    <property type="entry name" value="Deaminase_XOO_2897"/>
</dbReference>
<evidence type="ECO:0000313" key="1">
    <source>
        <dbReference type="EMBL" id="MCM2579851.1"/>
    </source>
</evidence>
<organism evidence="1 2">
    <name type="scientific">Streptomyces meridianus</name>
    <dbReference type="NCBI Taxonomy" id="2938945"/>
    <lineage>
        <taxon>Bacteria</taxon>
        <taxon>Bacillati</taxon>
        <taxon>Actinomycetota</taxon>
        <taxon>Actinomycetes</taxon>
        <taxon>Kitasatosporales</taxon>
        <taxon>Streptomycetaceae</taxon>
        <taxon>Streptomyces</taxon>
    </lineage>
</organism>
<dbReference type="RefSeq" id="WP_251418165.1">
    <property type="nucleotide sequence ID" value="NZ_JAMQGM010000047.1"/>
</dbReference>
<evidence type="ECO:0000313" key="2">
    <source>
        <dbReference type="Proteomes" id="UP001167160"/>
    </source>
</evidence>
<sequence length="438" mass="46784">MISQAQAIAVADRWLNPDGVQAPHRRVGIQEFDLGWVVWAVPPPPERDPVTGERRPPSEMGNACGVVDRRTGQLSVWPSVPVDEVVRMYQLKHRGRGGGGDGNPPVTGPGNTTVVTYLDHTDGTETSLFRNSAPGLPHSEYQAYAELQRMGVPAQNVLAVHTDLASSELPGGYPGVMLRGAFPNAKFSCTQPYGLRPQERAEGVAGLLQHVETMHRIAGQEPPPAPHRTPVPANVTAAEPMSDPDLGRHLAEAFGGGVLRHAPEVIAGTPLPDASKATLTEAGLPADLPFFFTADRPDAPPPGGLFTDAATYLREIGTGANETVLNTLSGHVRIGSDGVSAITVQCNAPEHMPTPAGQVWAVPQDAMGRRVNRSVAAFVRSLALLATTRQRMQGMDPMAAGTAVAEFQQQLVAVDPTALEEENGWWTVIVEQMWHGLF</sequence>